<gene>
    <name evidence="2" type="ORF">ACFQ2K_03755</name>
</gene>
<comment type="caution">
    <text evidence="2">The sequence shown here is derived from an EMBL/GenBank/DDBJ whole genome shotgun (WGS) entry which is preliminary data.</text>
</comment>
<reference evidence="3" key="1">
    <citation type="journal article" date="2019" name="Int. J. Syst. Evol. Microbiol.">
        <title>The Global Catalogue of Microorganisms (GCM) 10K type strain sequencing project: providing services to taxonomists for standard genome sequencing and annotation.</title>
        <authorList>
            <consortium name="The Broad Institute Genomics Platform"/>
            <consortium name="The Broad Institute Genome Sequencing Center for Infectious Disease"/>
            <person name="Wu L."/>
            <person name="Ma J."/>
        </authorList>
    </citation>
    <scope>NUCLEOTIDE SEQUENCE [LARGE SCALE GENOMIC DNA]</scope>
    <source>
        <strain evidence="3">JCM 12607</strain>
    </source>
</reference>
<protein>
    <recommendedName>
        <fullName evidence="4">Transposase</fullName>
    </recommendedName>
</protein>
<dbReference type="EMBL" id="JBHTGL010000005">
    <property type="protein sequence ID" value="MFD0622047.1"/>
    <property type="molecule type" value="Genomic_DNA"/>
</dbReference>
<evidence type="ECO:0000313" key="2">
    <source>
        <dbReference type="EMBL" id="MFD0622047.1"/>
    </source>
</evidence>
<sequence>MGYLVGRVRPWPRLGDWAEDLVRFTGAWVRGGAARQAVVVLVHVLVRLCTSWRIMRTPAPDTRAPAPVRDPNWVANRSRKERE</sequence>
<proteinExistence type="predicted"/>
<organism evidence="2 3">
    <name type="scientific">Streptomyces sanglieri</name>
    <dbReference type="NCBI Taxonomy" id="193460"/>
    <lineage>
        <taxon>Bacteria</taxon>
        <taxon>Bacillati</taxon>
        <taxon>Actinomycetota</taxon>
        <taxon>Actinomycetes</taxon>
        <taxon>Kitasatosporales</taxon>
        <taxon>Streptomycetaceae</taxon>
        <taxon>Streptomyces</taxon>
    </lineage>
</organism>
<feature type="region of interest" description="Disordered" evidence="1">
    <location>
        <begin position="58"/>
        <end position="83"/>
    </location>
</feature>
<name>A0ABW2WP71_9ACTN</name>
<evidence type="ECO:0008006" key="4">
    <source>
        <dbReference type="Google" id="ProtNLM"/>
    </source>
</evidence>
<dbReference type="Proteomes" id="UP001596915">
    <property type="component" value="Unassembled WGS sequence"/>
</dbReference>
<accession>A0ABW2WP71</accession>
<feature type="compositionally biased region" description="Low complexity" evidence="1">
    <location>
        <begin position="58"/>
        <end position="71"/>
    </location>
</feature>
<evidence type="ECO:0000313" key="3">
    <source>
        <dbReference type="Proteomes" id="UP001596915"/>
    </source>
</evidence>
<keyword evidence="3" id="KW-1185">Reference proteome</keyword>
<evidence type="ECO:0000256" key="1">
    <source>
        <dbReference type="SAM" id="MobiDB-lite"/>
    </source>
</evidence>